<proteinExistence type="predicted"/>
<dbReference type="Pfam" id="PF00072">
    <property type="entry name" value="Response_reg"/>
    <property type="match status" value="1"/>
</dbReference>
<accession>A0A410JUL6</accession>
<dbReference type="SUPFAM" id="SSF52172">
    <property type="entry name" value="CheY-like"/>
    <property type="match status" value="1"/>
</dbReference>
<dbReference type="InterPro" id="IPR050595">
    <property type="entry name" value="Bact_response_regulator"/>
</dbReference>
<feature type="domain" description="Response regulatory" evidence="3">
    <location>
        <begin position="4"/>
        <end position="116"/>
    </location>
</feature>
<keyword evidence="1 2" id="KW-0597">Phosphoprotein</keyword>
<dbReference type="InterPro" id="IPR011006">
    <property type="entry name" value="CheY-like_superfamily"/>
</dbReference>
<dbReference type="OrthoDB" id="9788090at2"/>
<dbReference type="GO" id="GO:0000160">
    <property type="term" value="P:phosphorelay signal transduction system"/>
    <property type="evidence" value="ECO:0007669"/>
    <property type="project" value="InterPro"/>
</dbReference>
<dbReference type="Proteomes" id="UP000287502">
    <property type="component" value="Chromosome"/>
</dbReference>
<dbReference type="SMART" id="SM00448">
    <property type="entry name" value="REC"/>
    <property type="match status" value="1"/>
</dbReference>
<dbReference type="KEGG" id="gtl:EP073_00205"/>
<evidence type="ECO:0000256" key="2">
    <source>
        <dbReference type="PROSITE-ProRule" id="PRU00169"/>
    </source>
</evidence>
<organism evidence="4 5">
    <name type="scientific">Geovibrio thiophilus</name>
    <dbReference type="NCBI Taxonomy" id="139438"/>
    <lineage>
        <taxon>Bacteria</taxon>
        <taxon>Pseudomonadati</taxon>
        <taxon>Deferribacterota</taxon>
        <taxon>Deferribacteres</taxon>
        <taxon>Deferribacterales</taxon>
        <taxon>Geovibrionaceae</taxon>
        <taxon>Geovibrio</taxon>
    </lineage>
</organism>
<evidence type="ECO:0000259" key="3">
    <source>
        <dbReference type="PROSITE" id="PS50110"/>
    </source>
</evidence>
<dbReference type="PROSITE" id="PS50110">
    <property type="entry name" value="RESPONSE_REGULATORY"/>
    <property type="match status" value="1"/>
</dbReference>
<dbReference type="EMBL" id="CP035108">
    <property type="protein sequence ID" value="QAR31876.1"/>
    <property type="molecule type" value="Genomic_DNA"/>
</dbReference>
<dbReference type="Gene3D" id="3.40.50.2300">
    <property type="match status" value="1"/>
</dbReference>
<dbReference type="InterPro" id="IPR001789">
    <property type="entry name" value="Sig_transdc_resp-reg_receiver"/>
</dbReference>
<keyword evidence="5" id="KW-1185">Reference proteome</keyword>
<dbReference type="RefSeq" id="WP_128465163.1">
    <property type="nucleotide sequence ID" value="NZ_CP035108.1"/>
</dbReference>
<evidence type="ECO:0000256" key="1">
    <source>
        <dbReference type="ARBA" id="ARBA00022553"/>
    </source>
</evidence>
<dbReference type="PANTHER" id="PTHR44591:SF3">
    <property type="entry name" value="RESPONSE REGULATORY DOMAIN-CONTAINING PROTEIN"/>
    <property type="match status" value="1"/>
</dbReference>
<reference evidence="4 5" key="1">
    <citation type="submission" date="2019-01" db="EMBL/GenBank/DDBJ databases">
        <title>Geovibrio thiophilus DSM 11263, complete genome.</title>
        <authorList>
            <person name="Spring S."/>
            <person name="Bunk B."/>
            <person name="Sproer C."/>
        </authorList>
    </citation>
    <scope>NUCLEOTIDE SEQUENCE [LARGE SCALE GENOMIC DNA]</scope>
    <source>
        <strain evidence="4 5">DSM 11263</strain>
    </source>
</reference>
<sequence>MTKKILLVDDDKGIIQYYSELLEGSGYEVQVAMDGEQALAALGAGLPDLVLLDVNMPGKSGLDILKEVKEANEKLPVFLLTAYEQYKRNFSSLYADEYLTKAKKPEVILKKISDYI</sequence>
<dbReference type="PANTHER" id="PTHR44591">
    <property type="entry name" value="STRESS RESPONSE REGULATOR PROTEIN 1"/>
    <property type="match status" value="1"/>
</dbReference>
<evidence type="ECO:0000313" key="4">
    <source>
        <dbReference type="EMBL" id="QAR31876.1"/>
    </source>
</evidence>
<protein>
    <submittedName>
        <fullName evidence="4">Response regulator</fullName>
    </submittedName>
</protein>
<feature type="modified residue" description="4-aspartylphosphate" evidence="2">
    <location>
        <position position="53"/>
    </location>
</feature>
<dbReference type="AlphaFoldDB" id="A0A410JUL6"/>
<name>A0A410JUL6_9BACT</name>
<gene>
    <name evidence="4" type="ORF">EP073_00205</name>
</gene>
<evidence type="ECO:0000313" key="5">
    <source>
        <dbReference type="Proteomes" id="UP000287502"/>
    </source>
</evidence>